<feature type="transmembrane region" description="Helical" evidence="7">
    <location>
        <begin position="111"/>
        <end position="133"/>
    </location>
</feature>
<feature type="transmembrane region" description="Helical" evidence="7">
    <location>
        <begin position="307"/>
        <end position="324"/>
    </location>
</feature>
<dbReference type="PANTHER" id="PTHR30106">
    <property type="entry name" value="INNER MEMBRANE PROTEIN YEIH-RELATED"/>
    <property type="match status" value="1"/>
</dbReference>
<gene>
    <name evidence="8" type="ORF">H5P30_18645</name>
</gene>
<evidence type="ECO:0000256" key="4">
    <source>
        <dbReference type="ARBA" id="ARBA00022692"/>
    </source>
</evidence>
<comment type="subcellular location">
    <subcellularLocation>
        <location evidence="1">Cell membrane</location>
        <topology evidence="1">Multi-pass membrane protein</topology>
    </subcellularLocation>
</comment>
<feature type="transmembrane region" description="Helical" evidence="7">
    <location>
        <begin position="12"/>
        <end position="38"/>
    </location>
</feature>
<dbReference type="AlphaFoldDB" id="A0A7X1E7J2"/>
<keyword evidence="3" id="KW-1003">Cell membrane</keyword>
<reference evidence="8 9" key="1">
    <citation type="submission" date="2020-07" db="EMBL/GenBank/DDBJ databases">
        <authorList>
            <person name="Feng X."/>
        </authorList>
    </citation>
    <scope>NUCLEOTIDE SEQUENCE [LARGE SCALE GENOMIC DNA]</scope>
    <source>
        <strain evidence="8 9">JCM14086</strain>
    </source>
</reference>
<evidence type="ECO:0000256" key="7">
    <source>
        <dbReference type="SAM" id="Phobius"/>
    </source>
</evidence>
<evidence type="ECO:0000256" key="3">
    <source>
        <dbReference type="ARBA" id="ARBA00022475"/>
    </source>
</evidence>
<name>A0A7X1E7J2_9BACT</name>
<feature type="transmembrane region" description="Helical" evidence="7">
    <location>
        <begin position="274"/>
        <end position="295"/>
    </location>
</feature>
<evidence type="ECO:0000256" key="6">
    <source>
        <dbReference type="ARBA" id="ARBA00023136"/>
    </source>
</evidence>
<dbReference type="Proteomes" id="UP000525652">
    <property type="component" value="Unassembled WGS sequence"/>
</dbReference>
<evidence type="ECO:0000256" key="1">
    <source>
        <dbReference type="ARBA" id="ARBA00004651"/>
    </source>
</evidence>
<feature type="transmembrane region" description="Helical" evidence="7">
    <location>
        <begin position="206"/>
        <end position="222"/>
    </location>
</feature>
<organism evidence="8 9">
    <name type="scientific">Puniceicoccus vermicola</name>
    <dbReference type="NCBI Taxonomy" id="388746"/>
    <lineage>
        <taxon>Bacteria</taxon>
        <taxon>Pseudomonadati</taxon>
        <taxon>Verrucomicrobiota</taxon>
        <taxon>Opitutia</taxon>
        <taxon>Puniceicoccales</taxon>
        <taxon>Puniceicoccaceae</taxon>
        <taxon>Puniceicoccus</taxon>
    </lineage>
</organism>
<feature type="transmembrane region" description="Helical" evidence="7">
    <location>
        <begin position="82"/>
        <end position="104"/>
    </location>
</feature>
<protein>
    <submittedName>
        <fullName evidence="8">Putative sulfate exporter family transporter</fullName>
    </submittedName>
</protein>
<evidence type="ECO:0000256" key="5">
    <source>
        <dbReference type="ARBA" id="ARBA00022989"/>
    </source>
</evidence>
<comment type="caution">
    <text evidence="8">The sequence shown here is derived from an EMBL/GenBank/DDBJ whole genome shotgun (WGS) entry which is preliminary data.</text>
</comment>
<feature type="transmembrane region" description="Helical" evidence="7">
    <location>
        <begin position="139"/>
        <end position="160"/>
    </location>
</feature>
<dbReference type="EMBL" id="JACHVA010000133">
    <property type="protein sequence ID" value="MBC2603802.1"/>
    <property type="molecule type" value="Genomic_DNA"/>
</dbReference>
<dbReference type="RefSeq" id="WP_185694420.1">
    <property type="nucleotide sequence ID" value="NZ_JACHVA010000133.1"/>
</dbReference>
<feature type="transmembrane region" description="Helical" evidence="7">
    <location>
        <begin position="172"/>
        <end position="194"/>
    </location>
</feature>
<comment type="similarity">
    <text evidence="2">Belongs to the UPF0324 family.</text>
</comment>
<dbReference type="Pfam" id="PF03601">
    <property type="entry name" value="Cons_hypoth698"/>
    <property type="match status" value="1"/>
</dbReference>
<keyword evidence="5 7" id="KW-1133">Transmembrane helix</keyword>
<evidence type="ECO:0000256" key="2">
    <source>
        <dbReference type="ARBA" id="ARBA00007977"/>
    </source>
</evidence>
<sequence>MDRLLVKERTMAWMIPFGAMWVLVFGATGALSLLLGILVAQIGANRDPIRWTGWAHRLLQLSIIGLGAGIDLPTVARAGIDGMGVTLVSITVIVLGGIGLAKLFKVPGETGVLISVGTAICGGSAIAAVSGVLRPRSHHTATAIGVVFLLNAIALFLFPFVGHLFGLTQVQFGWWAALAIHDTSSVVGAGLAYGPEALVLATTVKLARSLWIVPVVFAIAYVRNRRKKAGAEAEDGDSNRKAAMPWFILGFLAMATIAWLGPQGEAVEQMIFHGSQRTLSVALFLIGTGLSPQILKKVGWRPVAQGVALWIPTALISMGAILFWG</sequence>
<keyword evidence="4 7" id="KW-0812">Transmembrane</keyword>
<dbReference type="GO" id="GO:0005886">
    <property type="term" value="C:plasma membrane"/>
    <property type="evidence" value="ECO:0007669"/>
    <property type="project" value="UniProtKB-SubCell"/>
</dbReference>
<keyword evidence="9" id="KW-1185">Reference proteome</keyword>
<accession>A0A7X1E7J2</accession>
<evidence type="ECO:0000313" key="9">
    <source>
        <dbReference type="Proteomes" id="UP000525652"/>
    </source>
</evidence>
<keyword evidence="6 7" id="KW-0472">Membrane</keyword>
<feature type="transmembrane region" description="Helical" evidence="7">
    <location>
        <begin position="243"/>
        <end position="262"/>
    </location>
</feature>
<dbReference type="PANTHER" id="PTHR30106:SF1">
    <property type="entry name" value="UPF0324 MEMBRANE PROTEIN FN0533"/>
    <property type="match status" value="1"/>
</dbReference>
<evidence type="ECO:0000313" key="8">
    <source>
        <dbReference type="EMBL" id="MBC2603802.1"/>
    </source>
</evidence>
<dbReference type="InterPro" id="IPR018383">
    <property type="entry name" value="UPF0324_pro"/>
</dbReference>
<proteinExistence type="inferred from homology"/>